<comment type="caution">
    <text evidence="1">The sequence shown here is derived from an EMBL/GenBank/DDBJ whole genome shotgun (WGS) entry which is preliminary data.</text>
</comment>
<dbReference type="AlphaFoldDB" id="A0AAV4MP64"/>
<protein>
    <submittedName>
        <fullName evidence="1">Uncharacterized protein</fullName>
    </submittedName>
</protein>
<organism evidence="1 2">
    <name type="scientific">Caerostris extrusa</name>
    <name type="common">Bark spider</name>
    <name type="synonym">Caerostris bankana</name>
    <dbReference type="NCBI Taxonomy" id="172846"/>
    <lineage>
        <taxon>Eukaryota</taxon>
        <taxon>Metazoa</taxon>
        <taxon>Ecdysozoa</taxon>
        <taxon>Arthropoda</taxon>
        <taxon>Chelicerata</taxon>
        <taxon>Arachnida</taxon>
        <taxon>Araneae</taxon>
        <taxon>Araneomorphae</taxon>
        <taxon>Entelegynae</taxon>
        <taxon>Araneoidea</taxon>
        <taxon>Araneidae</taxon>
        <taxon>Caerostris</taxon>
    </lineage>
</organism>
<sequence>MSMTNSAPFGHASKQNLEQFSNKTKLIGDDMSFTCFNFVSCSSTADKKFEEICNKTKLTVHDMEETCIADNDLQEKGSSISSNALLDINAISEPATEKTRENLSEAKSILSLTTLN</sequence>
<reference evidence="1 2" key="1">
    <citation type="submission" date="2021-06" db="EMBL/GenBank/DDBJ databases">
        <title>Caerostris extrusa draft genome.</title>
        <authorList>
            <person name="Kono N."/>
            <person name="Arakawa K."/>
        </authorList>
    </citation>
    <scope>NUCLEOTIDE SEQUENCE [LARGE SCALE GENOMIC DNA]</scope>
</reference>
<evidence type="ECO:0000313" key="2">
    <source>
        <dbReference type="Proteomes" id="UP001054945"/>
    </source>
</evidence>
<name>A0AAV4MP64_CAEEX</name>
<keyword evidence="2" id="KW-1185">Reference proteome</keyword>
<evidence type="ECO:0000313" key="1">
    <source>
        <dbReference type="EMBL" id="GIX73806.1"/>
    </source>
</evidence>
<dbReference type="Proteomes" id="UP001054945">
    <property type="component" value="Unassembled WGS sequence"/>
</dbReference>
<proteinExistence type="predicted"/>
<accession>A0AAV4MP64</accession>
<dbReference type="EMBL" id="BPLR01002445">
    <property type="protein sequence ID" value="GIX73806.1"/>
    <property type="molecule type" value="Genomic_DNA"/>
</dbReference>
<gene>
    <name evidence="1" type="ORF">CEXT_288291</name>
</gene>